<feature type="compositionally biased region" description="Polar residues" evidence="1">
    <location>
        <begin position="62"/>
        <end position="72"/>
    </location>
</feature>
<gene>
    <name evidence="2" type="ORF">L5515_015427</name>
</gene>
<feature type="region of interest" description="Disordered" evidence="1">
    <location>
        <begin position="28"/>
        <end position="95"/>
    </location>
</feature>
<reference evidence="2 3" key="1">
    <citation type="submission" date="2022-04" db="EMBL/GenBank/DDBJ databases">
        <title>Chromosome-level reference genomes for two strains of Caenorhabditis briggsae: an improved platform for comparative genomics.</title>
        <authorList>
            <person name="Stevens L."/>
            <person name="Andersen E."/>
        </authorList>
    </citation>
    <scope>NUCLEOTIDE SEQUENCE [LARGE SCALE GENOMIC DNA]</scope>
    <source>
        <strain evidence="2">VX34</strain>
        <tissue evidence="2">Whole-organism</tissue>
    </source>
</reference>
<accession>A0AAE9EG39</accession>
<name>A0AAE9EG39_CAEBR</name>
<organism evidence="2 3">
    <name type="scientific">Caenorhabditis briggsae</name>
    <dbReference type="NCBI Taxonomy" id="6238"/>
    <lineage>
        <taxon>Eukaryota</taxon>
        <taxon>Metazoa</taxon>
        <taxon>Ecdysozoa</taxon>
        <taxon>Nematoda</taxon>
        <taxon>Chromadorea</taxon>
        <taxon>Rhabditida</taxon>
        <taxon>Rhabditina</taxon>
        <taxon>Rhabditomorpha</taxon>
        <taxon>Rhabditoidea</taxon>
        <taxon>Rhabditidae</taxon>
        <taxon>Peloderinae</taxon>
        <taxon>Caenorhabditis</taxon>
    </lineage>
</organism>
<protein>
    <submittedName>
        <fullName evidence="2">Uncharacterized protein</fullName>
    </submittedName>
</protein>
<feature type="compositionally biased region" description="Basic and acidic residues" evidence="1">
    <location>
        <begin position="77"/>
        <end position="95"/>
    </location>
</feature>
<proteinExistence type="predicted"/>
<evidence type="ECO:0000313" key="3">
    <source>
        <dbReference type="Proteomes" id="UP000829354"/>
    </source>
</evidence>
<dbReference type="EMBL" id="CP092621">
    <property type="protein sequence ID" value="UMM20062.1"/>
    <property type="molecule type" value="Genomic_DNA"/>
</dbReference>
<feature type="compositionally biased region" description="Acidic residues" evidence="1">
    <location>
        <begin position="34"/>
        <end position="45"/>
    </location>
</feature>
<evidence type="ECO:0000256" key="1">
    <source>
        <dbReference type="SAM" id="MobiDB-lite"/>
    </source>
</evidence>
<sequence length="151" mass="17228">MEMFKNVADEMKVLAQLLEKETEEADHFIWSDFNNDDGDDDDDEDSHNSEPNPKKFKANDGSVDQSGANQPRSSRKLATDRSADRAGDGMEDDKQNEVQMIMEYEKKEAEEAAARFSKLQTMLKRNNSDDVAEETPAMTQFFCQLSDDLKF</sequence>
<keyword evidence="3" id="KW-1185">Reference proteome</keyword>
<dbReference type="AlphaFoldDB" id="A0AAE9EG39"/>
<evidence type="ECO:0000313" key="2">
    <source>
        <dbReference type="EMBL" id="UMM20062.1"/>
    </source>
</evidence>
<dbReference type="Proteomes" id="UP000829354">
    <property type="component" value="Chromosome II"/>
</dbReference>